<dbReference type="Proteomes" id="UP000297741">
    <property type="component" value="Unassembled WGS sequence"/>
</dbReference>
<accession>A0ABY2KMF1</accession>
<sequence>MFNPLPMLALSAVALGYSGAINRAESSLQVSPVASVTGFAATPDLSVQDFVASLPETMQDPLCAARDVITADLSQDFAESLEASLVQDRGVSLEVWASDIMGTWTVLHVEHEGLACIVSSGFGWTESTTAADVLQDRPLS</sequence>
<gene>
    <name evidence="1" type="ORF">EEB11_10700</name>
</gene>
<dbReference type="EMBL" id="RPEM01000006">
    <property type="protein sequence ID" value="TGD43274.1"/>
    <property type="molecule type" value="Genomic_DNA"/>
</dbReference>
<keyword evidence="2" id="KW-1185">Reference proteome</keyword>
<organism evidence="1 2">
    <name type="scientific">Pseudotabrizicola sediminis</name>
    <dbReference type="NCBI Taxonomy" id="2486418"/>
    <lineage>
        <taxon>Bacteria</taxon>
        <taxon>Pseudomonadati</taxon>
        <taxon>Pseudomonadota</taxon>
        <taxon>Alphaproteobacteria</taxon>
        <taxon>Rhodobacterales</taxon>
        <taxon>Paracoccaceae</taxon>
        <taxon>Pseudotabrizicola</taxon>
    </lineage>
</organism>
<name>A0ABY2KMF1_9RHOB</name>
<proteinExistence type="predicted"/>
<comment type="caution">
    <text evidence="1">The sequence shown here is derived from an EMBL/GenBank/DDBJ whole genome shotgun (WGS) entry which is preliminary data.</text>
</comment>
<evidence type="ECO:0000313" key="2">
    <source>
        <dbReference type="Proteomes" id="UP000297741"/>
    </source>
</evidence>
<dbReference type="RefSeq" id="WP_135431153.1">
    <property type="nucleotide sequence ID" value="NZ_RPEM01000006.1"/>
</dbReference>
<evidence type="ECO:0000313" key="1">
    <source>
        <dbReference type="EMBL" id="TGD43274.1"/>
    </source>
</evidence>
<reference evidence="1 2" key="1">
    <citation type="submission" date="2018-11" db="EMBL/GenBank/DDBJ databases">
        <title>Tabrizicola sp. isolated from sediment of alpine lake.</title>
        <authorList>
            <person name="Liu Z."/>
        </authorList>
    </citation>
    <scope>NUCLEOTIDE SEQUENCE [LARGE SCALE GENOMIC DNA]</scope>
    <source>
        <strain evidence="1 2">DRYC-M-16</strain>
    </source>
</reference>
<protein>
    <submittedName>
        <fullName evidence="1">Uncharacterized protein</fullName>
    </submittedName>
</protein>